<protein>
    <submittedName>
        <fullName evidence="1">Uncharacterized protein</fullName>
    </submittedName>
</protein>
<accession>A0A5B0NEQ1</accession>
<reference evidence="1 2" key="1">
    <citation type="submission" date="2019-05" db="EMBL/GenBank/DDBJ databases">
        <title>Emergence of the Ug99 lineage of the wheat stem rust pathogen through somatic hybridization.</title>
        <authorList>
            <person name="Li F."/>
            <person name="Upadhyaya N.M."/>
            <person name="Sperschneider J."/>
            <person name="Matny O."/>
            <person name="Nguyen-Phuc H."/>
            <person name="Mago R."/>
            <person name="Raley C."/>
            <person name="Miller M.E."/>
            <person name="Silverstein K.A.T."/>
            <person name="Henningsen E."/>
            <person name="Hirsch C.D."/>
            <person name="Visser B."/>
            <person name="Pretorius Z.A."/>
            <person name="Steffenson B.J."/>
            <person name="Schwessinger B."/>
            <person name="Dodds P.N."/>
            <person name="Figueroa M."/>
        </authorList>
    </citation>
    <scope>NUCLEOTIDE SEQUENCE [LARGE SCALE GENOMIC DNA]</scope>
    <source>
        <strain evidence="1">21-0</strain>
    </source>
</reference>
<comment type="caution">
    <text evidence="1">The sequence shown here is derived from an EMBL/GenBank/DDBJ whole genome shotgun (WGS) entry which is preliminary data.</text>
</comment>
<dbReference type="OrthoDB" id="2518151at2759"/>
<name>A0A5B0NEQ1_PUCGR</name>
<dbReference type="AlphaFoldDB" id="A0A5B0NEQ1"/>
<dbReference type="Proteomes" id="UP000324748">
    <property type="component" value="Unassembled WGS sequence"/>
</dbReference>
<dbReference type="EMBL" id="VSWC01000105">
    <property type="protein sequence ID" value="KAA1087082.1"/>
    <property type="molecule type" value="Genomic_DNA"/>
</dbReference>
<gene>
    <name evidence="1" type="ORF">PGT21_021416</name>
</gene>
<evidence type="ECO:0000313" key="1">
    <source>
        <dbReference type="EMBL" id="KAA1087082.1"/>
    </source>
</evidence>
<organism evidence="1 2">
    <name type="scientific">Puccinia graminis f. sp. tritici</name>
    <dbReference type="NCBI Taxonomy" id="56615"/>
    <lineage>
        <taxon>Eukaryota</taxon>
        <taxon>Fungi</taxon>
        <taxon>Dikarya</taxon>
        <taxon>Basidiomycota</taxon>
        <taxon>Pucciniomycotina</taxon>
        <taxon>Pucciniomycetes</taxon>
        <taxon>Pucciniales</taxon>
        <taxon>Pucciniaceae</taxon>
        <taxon>Puccinia</taxon>
    </lineage>
</organism>
<keyword evidence="2" id="KW-1185">Reference proteome</keyword>
<sequence length="395" mass="43823">MTSMDQPGSMSPEQATRAPRVAMNDKLDSICLLIENLNLTPKEFVVAFLEQNHDNVAFRRRYWGTEKGWDSTLRLILGIKRLANTHMEGRRLWEELILSEPKSGLAPKGAYHNSSTLTESFFSMEELATRNANLVEQMPFLYKLLCSKILGNGTQPAACASQDPMEDLSDEEDAVDLEDNIDDMDGIVLRKHRDPVARRANRVKTMARTICAMVAFGRNRRHNGFQLSNSLIFLAAGVTERVSSYLNYIGVSSSRRTAHAALHTLGKSSYEIYHPYKQDVPRYLGVHPFNPAKSLAQAQSGGAHQGGFDGGIARRLKVMYPTRDVYPNQGEHGALAEDTEVSDYKGYSPVSCQAGRLPCPTSKDGSRGPSYHTGGPEYLNAQADDSFGQLCARCR</sequence>
<evidence type="ECO:0000313" key="2">
    <source>
        <dbReference type="Proteomes" id="UP000324748"/>
    </source>
</evidence>
<proteinExistence type="predicted"/>